<comment type="similarity">
    <text evidence="1 3">Belongs to the short-chain dehydrogenases/reductases (SDR) family.</text>
</comment>
<keyword evidence="5" id="KW-1185">Reference proteome</keyword>
<organism evidence="4 5">
    <name type="scientific">Mesorhizobium prunaredense</name>
    <dbReference type="NCBI Taxonomy" id="1631249"/>
    <lineage>
        <taxon>Bacteria</taxon>
        <taxon>Pseudomonadati</taxon>
        <taxon>Pseudomonadota</taxon>
        <taxon>Alphaproteobacteria</taxon>
        <taxon>Hyphomicrobiales</taxon>
        <taxon>Phyllobacteriaceae</taxon>
        <taxon>Mesorhizobium</taxon>
    </lineage>
</organism>
<dbReference type="Proteomes" id="UP000188388">
    <property type="component" value="Unassembled WGS sequence"/>
</dbReference>
<dbReference type="PANTHER" id="PTHR43976">
    <property type="entry name" value="SHORT CHAIN DEHYDROGENASE"/>
    <property type="match status" value="1"/>
</dbReference>
<dbReference type="Gene3D" id="3.40.50.720">
    <property type="entry name" value="NAD(P)-binding Rossmann-like Domain"/>
    <property type="match status" value="1"/>
</dbReference>
<reference evidence="5" key="1">
    <citation type="submission" date="2017-01" db="EMBL/GenBank/DDBJ databases">
        <authorList>
            <person name="Brunel B."/>
        </authorList>
    </citation>
    <scope>NUCLEOTIDE SEQUENCE [LARGE SCALE GENOMIC DNA]</scope>
</reference>
<dbReference type="InterPro" id="IPR036291">
    <property type="entry name" value="NAD(P)-bd_dom_sf"/>
</dbReference>
<name>A0A1R3VA32_9HYPH</name>
<evidence type="ECO:0000256" key="1">
    <source>
        <dbReference type="ARBA" id="ARBA00006484"/>
    </source>
</evidence>
<dbReference type="PRINTS" id="PR00081">
    <property type="entry name" value="GDHRDH"/>
</dbReference>
<dbReference type="SUPFAM" id="SSF51735">
    <property type="entry name" value="NAD(P)-binding Rossmann-fold domains"/>
    <property type="match status" value="1"/>
</dbReference>
<dbReference type="Pfam" id="PF00106">
    <property type="entry name" value="adh_short"/>
    <property type="match status" value="1"/>
</dbReference>
<evidence type="ECO:0000256" key="3">
    <source>
        <dbReference type="RuleBase" id="RU000363"/>
    </source>
</evidence>
<dbReference type="InterPro" id="IPR002347">
    <property type="entry name" value="SDR_fam"/>
</dbReference>
<proteinExistence type="inferred from homology"/>
<dbReference type="PRINTS" id="PR00080">
    <property type="entry name" value="SDRFAMILY"/>
</dbReference>
<dbReference type="NCBIfam" id="NF005065">
    <property type="entry name" value="PRK06482.1"/>
    <property type="match status" value="1"/>
</dbReference>
<dbReference type="InterPro" id="IPR051911">
    <property type="entry name" value="SDR_oxidoreductase"/>
</dbReference>
<gene>
    <name evidence="4" type="ORF">BQ8794_30104</name>
</gene>
<sequence>MAKTWLITGVSSGLGRLLAEKALIRGDRVAGASRSEGALPDLRARYPERLRIVAMDLKDQSSVRAAVDRAFAASARIDIVVSNAGYGLLGAAEEAGDAQVRDIIDTNLIGSIALIRAALPHLRSQGGGRILQVSSEGGQIAYPAFSLYHATKWGIEGFVESVAQEAAPFGIELTLVEPGPARTGFGGNLARTKPLAAYEGTPAGRIREALGGSWVIKGDPERMTDAMIRLADQHGPLPKRLVLGAEAYAGIRRTLGGRIEELDRQKDVAVAADFTDEELARL</sequence>
<evidence type="ECO:0000313" key="5">
    <source>
        <dbReference type="Proteomes" id="UP000188388"/>
    </source>
</evidence>
<keyword evidence="2" id="KW-0560">Oxidoreductase</keyword>
<dbReference type="STRING" id="1631249.BQ8794_30104"/>
<dbReference type="CDD" id="cd05374">
    <property type="entry name" value="17beta-HSD-like_SDR_c"/>
    <property type="match status" value="1"/>
</dbReference>
<dbReference type="RefSeq" id="WP_077379910.1">
    <property type="nucleotide sequence ID" value="NZ_FTPD01000023.1"/>
</dbReference>
<dbReference type="EMBL" id="FTPD01000023">
    <property type="protein sequence ID" value="SIT56655.1"/>
    <property type="molecule type" value="Genomic_DNA"/>
</dbReference>
<dbReference type="PANTHER" id="PTHR43976:SF16">
    <property type="entry name" value="SHORT-CHAIN DEHYDROGENASE_REDUCTASE FAMILY PROTEIN"/>
    <property type="match status" value="1"/>
</dbReference>
<evidence type="ECO:0000256" key="2">
    <source>
        <dbReference type="ARBA" id="ARBA00023002"/>
    </source>
</evidence>
<dbReference type="AlphaFoldDB" id="A0A1R3VA32"/>
<protein>
    <submittedName>
        <fullName evidence="4">Short chain dehydrogenase</fullName>
    </submittedName>
</protein>
<accession>A0A1R3VA32</accession>
<evidence type="ECO:0000313" key="4">
    <source>
        <dbReference type="EMBL" id="SIT56655.1"/>
    </source>
</evidence>
<dbReference type="GO" id="GO:0016491">
    <property type="term" value="F:oxidoreductase activity"/>
    <property type="evidence" value="ECO:0007669"/>
    <property type="project" value="UniProtKB-KW"/>
</dbReference>